<proteinExistence type="predicted"/>
<sequence length="132" mass="14824">MPTAGQVRGIIPAQQSRGVLLEPCERRVRGKKPENEAATHIMHHKPYHKATPSYECEIEGTFCILGGRMKKSGGFGLKAAKGEHLGAKRTFGKKRRIWRFHSAVWPPFETAVSFQTRQVQFGGHDPIADQFQ</sequence>
<protein>
    <submittedName>
        <fullName evidence="1">Uncharacterized protein</fullName>
    </submittedName>
</protein>
<reference evidence="1" key="1">
    <citation type="journal article" date="2022" name="Plant J.">
        <title>Strategies of tolerance reflected in two North American maple genomes.</title>
        <authorList>
            <person name="McEvoy S.L."/>
            <person name="Sezen U.U."/>
            <person name="Trouern-Trend A."/>
            <person name="McMahon S.M."/>
            <person name="Schaberg P.G."/>
            <person name="Yang J."/>
            <person name="Wegrzyn J.L."/>
            <person name="Swenson N.G."/>
        </authorList>
    </citation>
    <scope>NUCLEOTIDE SEQUENCE</scope>
    <source>
        <strain evidence="1">NS2018</strain>
    </source>
</reference>
<accession>A0AA39RPT4</accession>
<dbReference type="EMBL" id="JAUESC010000385">
    <property type="protein sequence ID" value="KAK0578513.1"/>
    <property type="molecule type" value="Genomic_DNA"/>
</dbReference>
<organism evidence="1 2">
    <name type="scientific">Acer saccharum</name>
    <name type="common">Sugar maple</name>
    <dbReference type="NCBI Taxonomy" id="4024"/>
    <lineage>
        <taxon>Eukaryota</taxon>
        <taxon>Viridiplantae</taxon>
        <taxon>Streptophyta</taxon>
        <taxon>Embryophyta</taxon>
        <taxon>Tracheophyta</taxon>
        <taxon>Spermatophyta</taxon>
        <taxon>Magnoliopsida</taxon>
        <taxon>eudicotyledons</taxon>
        <taxon>Gunneridae</taxon>
        <taxon>Pentapetalae</taxon>
        <taxon>rosids</taxon>
        <taxon>malvids</taxon>
        <taxon>Sapindales</taxon>
        <taxon>Sapindaceae</taxon>
        <taxon>Hippocastanoideae</taxon>
        <taxon>Acereae</taxon>
        <taxon>Acer</taxon>
    </lineage>
</organism>
<dbReference type="Proteomes" id="UP001168877">
    <property type="component" value="Unassembled WGS sequence"/>
</dbReference>
<name>A0AA39RPT4_ACESA</name>
<comment type="caution">
    <text evidence="1">The sequence shown here is derived from an EMBL/GenBank/DDBJ whole genome shotgun (WGS) entry which is preliminary data.</text>
</comment>
<reference evidence="1" key="2">
    <citation type="submission" date="2023-06" db="EMBL/GenBank/DDBJ databases">
        <authorList>
            <person name="Swenson N.G."/>
            <person name="Wegrzyn J.L."/>
            <person name="Mcevoy S.L."/>
        </authorList>
    </citation>
    <scope>NUCLEOTIDE SEQUENCE</scope>
    <source>
        <strain evidence="1">NS2018</strain>
        <tissue evidence="1">Leaf</tissue>
    </source>
</reference>
<evidence type="ECO:0000313" key="2">
    <source>
        <dbReference type="Proteomes" id="UP001168877"/>
    </source>
</evidence>
<gene>
    <name evidence="1" type="ORF">LWI29_011587</name>
</gene>
<keyword evidence="2" id="KW-1185">Reference proteome</keyword>
<evidence type="ECO:0000313" key="1">
    <source>
        <dbReference type="EMBL" id="KAK0578513.1"/>
    </source>
</evidence>
<dbReference type="AlphaFoldDB" id="A0AA39RPT4"/>